<gene>
    <name evidence="1" type="ORF">M422DRAFT_251859</name>
</gene>
<reference evidence="1 2" key="1">
    <citation type="submission" date="2014-06" db="EMBL/GenBank/DDBJ databases">
        <title>Evolutionary Origins and Diversification of the Mycorrhizal Mutualists.</title>
        <authorList>
            <consortium name="DOE Joint Genome Institute"/>
            <consortium name="Mycorrhizal Genomics Consortium"/>
            <person name="Kohler A."/>
            <person name="Kuo A."/>
            <person name="Nagy L.G."/>
            <person name="Floudas D."/>
            <person name="Copeland A."/>
            <person name="Barry K.W."/>
            <person name="Cichocki N."/>
            <person name="Veneault-Fourrey C."/>
            <person name="LaButti K."/>
            <person name="Lindquist E.A."/>
            <person name="Lipzen A."/>
            <person name="Lundell T."/>
            <person name="Morin E."/>
            <person name="Murat C."/>
            <person name="Riley R."/>
            <person name="Ohm R."/>
            <person name="Sun H."/>
            <person name="Tunlid A."/>
            <person name="Henrissat B."/>
            <person name="Grigoriev I.V."/>
            <person name="Hibbett D.S."/>
            <person name="Martin F."/>
        </authorList>
    </citation>
    <scope>NUCLEOTIDE SEQUENCE [LARGE SCALE GENOMIC DNA]</scope>
    <source>
        <strain evidence="1 2">SS14</strain>
    </source>
</reference>
<sequence>MSGDVILGLLLQDRRNRSTTCCARSSTPDNIKPRNRFKRPLGRIQHRSKGVTTHGNSWVALEFGKEPSSPNISLSLAFTGLISDDSAMTAQNQSNDGALRLHTSLPTAQWTIPTAKPRGGFRGGLRQPYQHSDYRYAASGMAYVTLVYVSIIFLKIHLTLLLSLHRANEHNSISYVAPRTLSKMIDWAQIRTVVCGEDDTAVRGSAWCNNTHRRDLYRVMYNSTWLGYVTYAAWSNQYQHHHESTNIFYIVEFFLVKCVNDTDPSKRNYVLIPSEDRLRSRWFTEIRVVPPDVKRA</sequence>
<dbReference type="AlphaFoldDB" id="A0A0C9W0Y3"/>
<keyword evidence="2" id="KW-1185">Reference proteome</keyword>
<protein>
    <submittedName>
        <fullName evidence="1">Uncharacterized protein</fullName>
    </submittedName>
</protein>
<evidence type="ECO:0000313" key="1">
    <source>
        <dbReference type="EMBL" id="KIJ44581.1"/>
    </source>
</evidence>
<dbReference type="HOGENOM" id="CLU_940641_0_0_1"/>
<evidence type="ECO:0000313" key="2">
    <source>
        <dbReference type="Proteomes" id="UP000054279"/>
    </source>
</evidence>
<name>A0A0C9W0Y3_SPHS4</name>
<dbReference type="Proteomes" id="UP000054279">
    <property type="component" value="Unassembled WGS sequence"/>
</dbReference>
<accession>A0A0C9W0Y3</accession>
<organism evidence="1 2">
    <name type="scientific">Sphaerobolus stellatus (strain SS14)</name>
    <dbReference type="NCBI Taxonomy" id="990650"/>
    <lineage>
        <taxon>Eukaryota</taxon>
        <taxon>Fungi</taxon>
        <taxon>Dikarya</taxon>
        <taxon>Basidiomycota</taxon>
        <taxon>Agaricomycotina</taxon>
        <taxon>Agaricomycetes</taxon>
        <taxon>Phallomycetidae</taxon>
        <taxon>Geastrales</taxon>
        <taxon>Sphaerobolaceae</taxon>
        <taxon>Sphaerobolus</taxon>
    </lineage>
</organism>
<proteinExistence type="predicted"/>
<dbReference type="EMBL" id="KN837116">
    <property type="protein sequence ID" value="KIJ44581.1"/>
    <property type="molecule type" value="Genomic_DNA"/>
</dbReference>